<dbReference type="Pfam" id="PF03237">
    <property type="entry name" value="Terminase_6N"/>
    <property type="match status" value="1"/>
</dbReference>
<dbReference type="Gene3D" id="3.40.50.300">
    <property type="entry name" value="P-loop containing nucleotide triphosphate hydrolases"/>
    <property type="match status" value="1"/>
</dbReference>
<comment type="caution">
    <text evidence="1">The sequence shown here is derived from an EMBL/GenBank/DDBJ whole genome shotgun (WGS) entry which is preliminary data.</text>
</comment>
<accession>A0A0F9SZ60</accession>
<sequence>MKIKKPKPKAPELPEWAWRLHPHTYAKKVSDGAWHDYRWLCDLGNIAMDTVLAHEGRLIVNAPPRHGKSWLLSKWLPIWLLDIRPHSKIVIASYGNELAREFGRLVRDELRTNKLIRVKLREDADAAGHWITPEGGGMQCVGINSPITGFGYDLAIIDDPIKDWTEAHSPTYRNKLKAWFHSTFDTRAEPGASIIVTMTRWHKKDFTNFLEHEHGIEWKHVIASAIAETDDPVFHRKKGEALCPERYDVATLARRKVSAGFAWWPLYQQAPKLVNVGAAYERYHDGTVDDSIELNTSEPLCLMLDFNINPGMHGEIGHYDSVDDVFDVVHEIFDHGLSLQKLLQRFIAFYHNMGPFPSIHVYGDPAGGARSIETGHTRIDVIRQALTEAGLPNIMRFASSHPSPIDVIGSANEALKDFEEVSHVRVHSRCERLLNDFENVVWNDAGTNVDKSDKMITHASEAFGHWVHRLRRVRSPKRMQGPGTGARIILG</sequence>
<dbReference type="Gene3D" id="3.30.420.280">
    <property type="match status" value="1"/>
</dbReference>
<proteinExistence type="predicted"/>
<evidence type="ECO:0000313" key="1">
    <source>
        <dbReference type="EMBL" id="KKN74255.1"/>
    </source>
</evidence>
<gene>
    <name evidence="1" type="ORF">LCGC14_0391940</name>
</gene>
<dbReference type="EMBL" id="LAZR01000329">
    <property type="protein sequence ID" value="KKN74255.1"/>
    <property type="molecule type" value="Genomic_DNA"/>
</dbReference>
<protein>
    <submittedName>
        <fullName evidence="1">Uncharacterized protein</fullName>
    </submittedName>
</protein>
<organism evidence="1">
    <name type="scientific">marine sediment metagenome</name>
    <dbReference type="NCBI Taxonomy" id="412755"/>
    <lineage>
        <taxon>unclassified sequences</taxon>
        <taxon>metagenomes</taxon>
        <taxon>ecological metagenomes</taxon>
    </lineage>
</organism>
<dbReference type="AlphaFoldDB" id="A0A0F9SZ60"/>
<name>A0A0F9SZ60_9ZZZZ</name>
<dbReference type="InterPro" id="IPR027417">
    <property type="entry name" value="P-loop_NTPase"/>
</dbReference>
<reference evidence="1" key="1">
    <citation type="journal article" date="2015" name="Nature">
        <title>Complex archaea that bridge the gap between prokaryotes and eukaryotes.</title>
        <authorList>
            <person name="Spang A."/>
            <person name="Saw J.H."/>
            <person name="Jorgensen S.L."/>
            <person name="Zaremba-Niedzwiedzka K."/>
            <person name="Martijn J."/>
            <person name="Lind A.E."/>
            <person name="van Eijk R."/>
            <person name="Schleper C."/>
            <person name="Guy L."/>
            <person name="Ettema T.J."/>
        </authorList>
    </citation>
    <scope>NUCLEOTIDE SEQUENCE</scope>
</reference>